<keyword evidence="2" id="KW-1185">Reference proteome</keyword>
<evidence type="ECO:0000313" key="2">
    <source>
        <dbReference type="Proteomes" id="UP001549077"/>
    </source>
</evidence>
<protein>
    <submittedName>
        <fullName evidence="1">Uncharacterized protein</fullName>
    </submittedName>
</protein>
<dbReference type="EMBL" id="JBEPMY010000004">
    <property type="protein sequence ID" value="MET3754725.1"/>
    <property type="molecule type" value="Genomic_DNA"/>
</dbReference>
<dbReference type="Proteomes" id="UP001549077">
    <property type="component" value="Unassembled WGS sequence"/>
</dbReference>
<gene>
    <name evidence="1" type="ORF">ABID08_002082</name>
</gene>
<dbReference type="RefSeq" id="WP_168294736.1">
    <property type="nucleotide sequence ID" value="NZ_CP071604.1"/>
</dbReference>
<organism evidence="1 2">
    <name type="scientific">Rhizobium binae</name>
    <dbReference type="NCBI Taxonomy" id="1138190"/>
    <lineage>
        <taxon>Bacteria</taxon>
        <taxon>Pseudomonadati</taxon>
        <taxon>Pseudomonadota</taxon>
        <taxon>Alphaproteobacteria</taxon>
        <taxon>Hyphomicrobiales</taxon>
        <taxon>Rhizobiaceae</taxon>
        <taxon>Rhizobium/Agrobacterium group</taxon>
        <taxon>Rhizobium</taxon>
    </lineage>
</organism>
<comment type="caution">
    <text evidence="1">The sequence shown here is derived from an EMBL/GenBank/DDBJ whole genome shotgun (WGS) entry which is preliminary data.</text>
</comment>
<name>A0ABV2ME56_9HYPH</name>
<accession>A0ABV2ME56</accession>
<reference evidence="1 2" key="1">
    <citation type="submission" date="2024-06" db="EMBL/GenBank/DDBJ databases">
        <title>Genomic Encyclopedia of Type Strains, Phase IV (KMG-IV): sequencing the most valuable type-strain genomes for metagenomic binning, comparative biology and taxonomic classification.</title>
        <authorList>
            <person name="Goeker M."/>
        </authorList>
    </citation>
    <scope>NUCLEOTIDE SEQUENCE [LARGE SCALE GENOMIC DNA]</scope>
    <source>
        <strain evidence="1 2">DSM 29288</strain>
    </source>
</reference>
<sequence length="332" mass="36399">MATEETDEILDATGRTVFTGKEPHPYRTNTRFAQVNGQWEPILTKKPAATTLITRSPEEQVRERNANRAAAQARANGERRRMAKLISKIAKRQSKGDPATVQSRAEDFPLLETLRRDKNEEGIKLVRRYRLLVALCEAEPLKGLDYSRADGGEVVRVSKRLTPEADVDKAGASGWSVIADGEIRYSSKIRKSKGAHAEPSKRVVVASNDNAAEGSRIRSENLHIKVTDEVLVAQIDAKPILAELRRSIGPLVDPFEDAVLGGKTYEEVGLISGASARYAVGVGKSLVGTAIASLTVTWKEIDARERLLEIEAARRLASRNAANDNRAVRKAS</sequence>
<proteinExistence type="predicted"/>
<evidence type="ECO:0000313" key="1">
    <source>
        <dbReference type="EMBL" id="MET3754725.1"/>
    </source>
</evidence>
<dbReference type="GeneID" id="91148482"/>